<comment type="caution">
    <text evidence="1">The sequence shown here is derived from an EMBL/GenBank/DDBJ whole genome shotgun (WGS) entry which is preliminary data.</text>
</comment>
<reference evidence="2" key="1">
    <citation type="journal article" date="2019" name="Int. J. Syst. Evol. Microbiol.">
        <title>The Global Catalogue of Microorganisms (GCM) 10K type strain sequencing project: providing services to taxonomists for standard genome sequencing and annotation.</title>
        <authorList>
            <consortium name="The Broad Institute Genomics Platform"/>
            <consortium name="The Broad Institute Genome Sequencing Center for Infectious Disease"/>
            <person name="Wu L."/>
            <person name="Ma J."/>
        </authorList>
    </citation>
    <scope>NUCLEOTIDE SEQUENCE [LARGE SCALE GENOMIC DNA]</scope>
    <source>
        <strain evidence="2">ICMP 6774ER</strain>
    </source>
</reference>
<evidence type="ECO:0000313" key="1">
    <source>
        <dbReference type="EMBL" id="MFD1937134.1"/>
    </source>
</evidence>
<sequence length="69" mass="7870">MFATEAGRRFWERTREHRMTVAKNRRHARFAGILDGVWKATPAPTPRTAAAALVGVLVWVRRGRGRRVS</sequence>
<dbReference type="InterPro" id="IPR045728">
    <property type="entry name" value="DUF6082"/>
</dbReference>
<evidence type="ECO:0000313" key="2">
    <source>
        <dbReference type="Proteomes" id="UP001597368"/>
    </source>
</evidence>
<dbReference type="EMBL" id="JBHUFV010000055">
    <property type="protein sequence ID" value="MFD1937134.1"/>
    <property type="molecule type" value="Genomic_DNA"/>
</dbReference>
<accession>A0ABW4T7B6</accession>
<organism evidence="1 2">
    <name type="scientific">Nonomuraea mangrovi</name>
    <dbReference type="NCBI Taxonomy" id="2316207"/>
    <lineage>
        <taxon>Bacteria</taxon>
        <taxon>Bacillati</taxon>
        <taxon>Actinomycetota</taxon>
        <taxon>Actinomycetes</taxon>
        <taxon>Streptosporangiales</taxon>
        <taxon>Streptosporangiaceae</taxon>
        <taxon>Nonomuraea</taxon>
    </lineage>
</organism>
<proteinExistence type="predicted"/>
<dbReference type="RefSeq" id="WP_379578175.1">
    <property type="nucleotide sequence ID" value="NZ_JBHUFV010000055.1"/>
</dbReference>
<name>A0ABW4T7B6_9ACTN</name>
<dbReference type="Proteomes" id="UP001597368">
    <property type="component" value="Unassembled WGS sequence"/>
</dbReference>
<keyword evidence="2" id="KW-1185">Reference proteome</keyword>
<dbReference type="Pfam" id="PF19560">
    <property type="entry name" value="DUF6082"/>
    <property type="match status" value="1"/>
</dbReference>
<protein>
    <submittedName>
        <fullName evidence="1">DUF6082 family protein</fullName>
    </submittedName>
</protein>
<gene>
    <name evidence="1" type="ORF">ACFSKW_37250</name>
</gene>